<dbReference type="EMBL" id="JAIWYP010000001">
    <property type="protein sequence ID" value="KAH3887791.1"/>
    <property type="molecule type" value="Genomic_DNA"/>
</dbReference>
<keyword evidence="2" id="KW-1185">Reference proteome</keyword>
<evidence type="ECO:0000313" key="1">
    <source>
        <dbReference type="EMBL" id="KAH3887791.1"/>
    </source>
</evidence>
<sequence length="159" mass="18892">MWRKCQEIGLGTAYVSMRVYKLIRKCFELPLLQPADIRPAFGKIKEKGQSEQLAPFFAYVENTWLTNNVWAVENWSVYGRSVRTNNDVEGWHNRLNRRAKKGNLLFYLLITLLFDEAKEVPMQFKLIKEKKLHRHQSRQTRATQGRLCATWDRYGKKRD</sequence>
<evidence type="ECO:0000313" key="2">
    <source>
        <dbReference type="Proteomes" id="UP000828390"/>
    </source>
</evidence>
<reference evidence="1" key="1">
    <citation type="journal article" date="2019" name="bioRxiv">
        <title>The Genome of the Zebra Mussel, Dreissena polymorpha: A Resource for Invasive Species Research.</title>
        <authorList>
            <person name="McCartney M.A."/>
            <person name="Auch B."/>
            <person name="Kono T."/>
            <person name="Mallez S."/>
            <person name="Zhang Y."/>
            <person name="Obille A."/>
            <person name="Becker A."/>
            <person name="Abrahante J.E."/>
            <person name="Garbe J."/>
            <person name="Badalamenti J.P."/>
            <person name="Herman A."/>
            <person name="Mangelson H."/>
            <person name="Liachko I."/>
            <person name="Sullivan S."/>
            <person name="Sone E.D."/>
            <person name="Koren S."/>
            <person name="Silverstein K.A.T."/>
            <person name="Beckman K.B."/>
            <person name="Gohl D.M."/>
        </authorList>
    </citation>
    <scope>NUCLEOTIDE SEQUENCE</scope>
    <source>
        <strain evidence="1">Duluth1</strain>
        <tissue evidence="1">Whole animal</tissue>
    </source>
</reference>
<reference evidence="1" key="2">
    <citation type="submission" date="2020-11" db="EMBL/GenBank/DDBJ databases">
        <authorList>
            <person name="McCartney M.A."/>
            <person name="Auch B."/>
            <person name="Kono T."/>
            <person name="Mallez S."/>
            <person name="Becker A."/>
            <person name="Gohl D.M."/>
            <person name="Silverstein K.A.T."/>
            <person name="Koren S."/>
            <person name="Bechman K.B."/>
            <person name="Herman A."/>
            <person name="Abrahante J.E."/>
            <person name="Garbe J."/>
        </authorList>
    </citation>
    <scope>NUCLEOTIDE SEQUENCE</scope>
    <source>
        <strain evidence="1">Duluth1</strain>
        <tissue evidence="1">Whole animal</tissue>
    </source>
</reference>
<dbReference type="Proteomes" id="UP000828390">
    <property type="component" value="Unassembled WGS sequence"/>
</dbReference>
<proteinExistence type="predicted"/>
<gene>
    <name evidence="1" type="ORF">DPMN_011813</name>
</gene>
<protein>
    <submittedName>
        <fullName evidence="1">Uncharacterized protein</fullName>
    </submittedName>
</protein>
<organism evidence="1 2">
    <name type="scientific">Dreissena polymorpha</name>
    <name type="common">Zebra mussel</name>
    <name type="synonym">Mytilus polymorpha</name>
    <dbReference type="NCBI Taxonomy" id="45954"/>
    <lineage>
        <taxon>Eukaryota</taxon>
        <taxon>Metazoa</taxon>
        <taxon>Spiralia</taxon>
        <taxon>Lophotrochozoa</taxon>
        <taxon>Mollusca</taxon>
        <taxon>Bivalvia</taxon>
        <taxon>Autobranchia</taxon>
        <taxon>Heteroconchia</taxon>
        <taxon>Euheterodonta</taxon>
        <taxon>Imparidentia</taxon>
        <taxon>Neoheterodontei</taxon>
        <taxon>Myida</taxon>
        <taxon>Dreissenoidea</taxon>
        <taxon>Dreissenidae</taxon>
        <taxon>Dreissena</taxon>
    </lineage>
</organism>
<accession>A0A9D4S0P6</accession>
<comment type="caution">
    <text evidence="1">The sequence shown here is derived from an EMBL/GenBank/DDBJ whole genome shotgun (WGS) entry which is preliminary data.</text>
</comment>
<name>A0A9D4S0P6_DREPO</name>
<dbReference type="AlphaFoldDB" id="A0A9D4S0P6"/>